<dbReference type="Pfam" id="PF02551">
    <property type="entry name" value="Acyl_CoA_thio"/>
    <property type="match status" value="1"/>
</dbReference>
<dbReference type="CDD" id="cd03445">
    <property type="entry name" value="Thioesterase_II_repeat2"/>
    <property type="match status" value="1"/>
</dbReference>
<comment type="caution">
    <text evidence="5">The sequence shown here is derived from an EMBL/GenBank/DDBJ whole genome shotgun (WGS) entry which is preliminary data.</text>
</comment>
<sequence>MPVTAHANKIVFRNTLEEGVKQQDEEIDFGQRMINSIDVQFVDTNLYMSKELWLPFGSRGAFGGQVVAQALLSSWNTVEEGFNVHSLHAYFILACNVEIPVIYQVQRIRDGRSFVTRMVTATQKGKPIFLLTCSFVKTDDNLNMDSQIDMPDVPGPENYPSTSSDLRFLGNIVTNTTDYPVKFRKQVEKVLADDQPIDYREVHSLSPLEIMKGESEATTVNRRWFRTRGPLTDDVRLHACVIAYASDSGFLNTAARANGVSYSSPSVGMMTSLDHSIWFHKPARADEWLLFDKYSPRSINGRSVVLGKIYTRDGCLVATAAQEGIIRLSEIGQKKLQKKLDLTDSKL</sequence>
<gene>
    <name evidence="5" type="ORF">HPULCUR_000485</name>
</gene>
<dbReference type="PANTHER" id="PTHR11066:SF34">
    <property type="entry name" value="ACYL-COENZYME A THIOESTERASE 8"/>
    <property type="match status" value="1"/>
</dbReference>
<dbReference type="Gene3D" id="2.40.160.210">
    <property type="entry name" value="Acyl-CoA thioesterase, double hotdog domain"/>
    <property type="match status" value="1"/>
</dbReference>
<evidence type="ECO:0000259" key="3">
    <source>
        <dbReference type="Pfam" id="PF02551"/>
    </source>
</evidence>
<dbReference type="SUPFAM" id="SSF54637">
    <property type="entry name" value="Thioesterase/thiol ester dehydrase-isomerase"/>
    <property type="match status" value="2"/>
</dbReference>
<dbReference type="EMBL" id="BAABUJ010000004">
    <property type="protein sequence ID" value="GAA5795133.1"/>
    <property type="molecule type" value="Genomic_DNA"/>
</dbReference>
<feature type="domain" description="Acyl-CoA thioesterase-like N-terminal HotDog" evidence="4">
    <location>
        <begin position="55"/>
        <end position="135"/>
    </location>
</feature>
<evidence type="ECO:0000256" key="2">
    <source>
        <dbReference type="ARBA" id="ARBA00022801"/>
    </source>
</evidence>
<dbReference type="PANTHER" id="PTHR11066">
    <property type="entry name" value="ACYL-COA THIOESTERASE"/>
    <property type="match status" value="1"/>
</dbReference>
<dbReference type="InterPro" id="IPR003703">
    <property type="entry name" value="Acyl_CoA_thio"/>
</dbReference>
<keyword evidence="2" id="KW-0378">Hydrolase</keyword>
<comment type="similarity">
    <text evidence="1">Belongs to the C/M/P thioester hydrolase family.</text>
</comment>
<name>A0ABP9XK11_9FUNG</name>
<organism evidence="5 6">
    <name type="scientific">Helicostylum pulchrum</name>
    <dbReference type="NCBI Taxonomy" id="562976"/>
    <lineage>
        <taxon>Eukaryota</taxon>
        <taxon>Fungi</taxon>
        <taxon>Fungi incertae sedis</taxon>
        <taxon>Mucoromycota</taxon>
        <taxon>Mucoromycotina</taxon>
        <taxon>Mucoromycetes</taxon>
        <taxon>Mucorales</taxon>
        <taxon>Mucorineae</taxon>
        <taxon>Mucoraceae</taxon>
        <taxon>Helicostylum</taxon>
    </lineage>
</organism>
<evidence type="ECO:0000259" key="4">
    <source>
        <dbReference type="Pfam" id="PF13622"/>
    </source>
</evidence>
<dbReference type="InterPro" id="IPR025652">
    <property type="entry name" value="TesB_C"/>
</dbReference>
<accession>A0ABP9XK11</accession>
<proteinExistence type="inferred from homology"/>
<reference evidence="5 6" key="1">
    <citation type="submission" date="2024-04" db="EMBL/GenBank/DDBJ databases">
        <title>genome sequences of Mucor flavus KT1a and Helicostylum pulchrum KT1b strains isolation_sourced from the surface of a dry-aged beef.</title>
        <authorList>
            <person name="Toyotome T."/>
            <person name="Hosono M."/>
            <person name="Torimaru M."/>
            <person name="Fukuda K."/>
            <person name="Mikami N."/>
        </authorList>
    </citation>
    <scope>NUCLEOTIDE SEQUENCE [LARGE SCALE GENOMIC DNA]</scope>
    <source>
        <strain evidence="5 6">KT1b</strain>
    </source>
</reference>
<evidence type="ECO:0000256" key="1">
    <source>
        <dbReference type="ARBA" id="ARBA00006538"/>
    </source>
</evidence>
<dbReference type="Proteomes" id="UP001476247">
    <property type="component" value="Unassembled WGS sequence"/>
</dbReference>
<protein>
    <submittedName>
        <fullName evidence="5">Uncharacterized protein</fullName>
    </submittedName>
</protein>
<dbReference type="CDD" id="cd03444">
    <property type="entry name" value="Thioesterase_II_repeat1"/>
    <property type="match status" value="1"/>
</dbReference>
<dbReference type="InterPro" id="IPR029069">
    <property type="entry name" value="HotDog_dom_sf"/>
</dbReference>
<evidence type="ECO:0000313" key="5">
    <source>
        <dbReference type="EMBL" id="GAA5795133.1"/>
    </source>
</evidence>
<dbReference type="Pfam" id="PF13622">
    <property type="entry name" value="4HBT_3"/>
    <property type="match status" value="1"/>
</dbReference>
<dbReference type="InterPro" id="IPR042171">
    <property type="entry name" value="Acyl-CoA_hotdog"/>
</dbReference>
<dbReference type="InterPro" id="IPR049449">
    <property type="entry name" value="TesB_ACOT8-like_N"/>
</dbReference>
<keyword evidence="6" id="KW-1185">Reference proteome</keyword>
<evidence type="ECO:0000313" key="6">
    <source>
        <dbReference type="Proteomes" id="UP001476247"/>
    </source>
</evidence>
<feature type="domain" description="Acyl-CoA thioesterase 2 C-terminal" evidence="3">
    <location>
        <begin position="195"/>
        <end position="324"/>
    </location>
</feature>